<sequence length="210" mass="23210">MSPTSVPGVAHLPANDTPAGAAQVLPPLHSLVAWPPAELDGWLRRTQERLNVRAFGLPHLNLRAPFRTPLGSRDLVSAFRQLLAETPPFEVQILGWKQLPNALMLECERAPELLALHRRALNAVPSSQAPYDGDSYMPHLTLALGILPWAEAHLWEEVRHLTPPVAHFTVTALSLTQEMRGEVQELHTFPLEHPAVGSGAWDVREVGKEE</sequence>
<keyword evidence="1" id="KW-0436">Ligase</keyword>
<dbReference type="GO" id="GO:0016874">
    <property type="term" value="F:ligase activity"/>
    <property type="evidence" value="ECO:0007669"/>
    <property type="project" value="UniProtKB-KW"/>
</dbReference>
<dbReference type="RefSeq" id="WP_380014829.1">
    <property type="nucleotide sequence ID" value="NZ_JBHLYR010000060.1"/>
</dbReference>
<keyword evidence="2" id="KW-1185">Reference proteome</keyword>
<dbReference type="PANTHER" id="PTHR40037">
    <property type="entry name" value="PHOSPHOESTERASE YJCG-RELATED"/>
    <property type="match status" value="1"/>
</dbReference>
<evidence type="ECO:0000313" key="1">
    <source>
        <dbReference type="EMBL" id="MFB9994312.1"/>
    </source>
</evidence>
<dbReference type="InterPro" id="IPR009097">
    <property type="entry name" value="Cyclic_Pdiesterase"/>
</dbReference>
<dbReference type="EMBL" id="JBHLYR010000060">
    <property type="protein sequence ID" value="MFB9994312.1"/>
    <property type="molecule type" value="Genomic_DNA"/>
</dbReference>
<organism evidence="1 2">
    <name type="scientific">Deinococcus oregonensis</name>
    <dbReference type="NCBI Taxonomy" id="1805970"/>
    <lineage>
        <taxon>Bacteria</taxon>
        <taxon>Thermotogati</taxon>
        <taxon>Deinococcota</taxon>
        <taxon>Deinococci</taxon>
        <taxon>Deinococcales</taxon>
        <taxon>Deinococcaceae</taxon>
        <taxon>Deinococcus</taxon>
    </lineage>
</organism>
<accession>A0ABV6B503</accession>
<dbReference type="PANTHER" id="PTHR40037:SF1">
    <property type="entry name" value="PHOSPHOESTERASE SAOUHSC_00951-RELATED"/>
    <property type="match status" value="1"/>
</dbReference>
<dbReference type="Pfam" id="PF13563">
    <property type="entry name" value="2_5_RNA_ligase2"/>
    <property type="match status" value="1"/>
</dbReference>
<evidence type="ECO:0000313" key="2">
    <source>
        <dbReference type="Proteomes" id="UP001589733"/>
    </source>
</evidence>
<name>A0ABV6B503_9DEIO</name>
<reference evidence="1 2" key="1">
    <citation type="submission" date="2024-09" db="EMBL/GenBank/DDBJ databases">
        <authorList>
            <person name="Sun Q."/>
            <person name="Mori K."/>
        </authorList>
    </citation>
    <scope>NUCLEOTIDE SEQUENCE [LARGE SCALE GENOMIC DNA]</scope>
    <source>
        <strain evidence="1 2">JCM 13503</strain>
    </source>
</reference>
<dbReference type="SUPFAM" id="SSF55144">
    <property type="entry name" value="LigT-like"/>
    <property type="match status" value="1"/>
</dbReference>
<gene>
    <name evidence="1" type="ORF">ACFFLM_20350</name>
</gene>
<dbReference type="Gene3D" id="3.90.1140.10">
    <property type="entry name" value="Cyclic phosphodiesterase"/>
    <property type="match status" value="1"/>
</dbReference>
<comment type="caution">
    <text evidence="1">The sequence shown here is derived from an EMBL/GenBank/DDBJ whole genome shotgun (WGS) entry which is preliminary data.</text>
</comment>
<proteinExistence type="predicted"/>
<dbReference type="InterPro" id="IPR050580">
    <property type="entry name" value="2H_phosphoesterase_YjcG-like"/>
</dbReference>
<dbReference type="Proteomes" id="UP001589733">
    <property type="component" value="Unassembled WGS sequence"/>
</dbReference>
<protein>
    <submittedName>
        <fullName evidence="1">2'-5' RNA ligase family protein</fullName>
    </submittedName>
</protein>